<gene>
    <name evidence="2" type="ORF">ACFOWS_09575</name>
</gene>
<name>A0ABV8PN51_9FLAO</name>
<feature type="signal peptide" evidence="1">
    <location>
        <begin position="1"/>
        <end position="42"/>
    </location>
</feature>
<dbReference type="Proteomes" id="UP001595841">
    <property type="component" value="Unassembled WGS sequence"/>
</dbReference>
<keyword evidence="1" id="KW-0732">Signal</keyword>
<evidence type="ECO:0000313" key="3">
    <source>
        <dbReference type="Proteomes" id="UP001595841"/>
    </source>
</evidence>
<dbReference type="Pfam" id="PF11751">
    <property type="entry name" value="PorP_SprF"/>
    <property type="match status" value="1"/>
</dbReference>
<feature type="chain" id="PRO_5045219942" evidence="1">
    <location>
        <begin position="43"/>
        <end position="336"/>
    </location>
</feature>
<reference evidence="3" key="1">
    <citation type="journal article" date="2019" name="Int. J. Syst. Evol. Microbiol.">
        <title>The Global Catalogue of Microorganisms (GCM) 10K type strain sequencing project: providing services to taxonomists for standard genome sequencing and annotation.</title>
        <authorList>
            <consortium name="The Broad Institute Genomics Platform"/>
            <consortium name="The Broad Institute Genome Sequencing Center for Infectious Disease"/>
            <person name="Wu L."/>
            <person name="Ma J."/>
        </authorList>
    </citation>
    <scope>NUCLEOTIDE SEQUENCE [LARGE SCALE GENOMIC DNA]</scope>
    <source>
        <strain evidence="3">CGMCC 1.15774</strain>
    </source>
</reference>
<evidence type="ECO:0000313" key="2">
    <source>
        <dbReference type="EMBL" id="MFC4220384.1"/>
    </source>
</evidence>
<dbReference type="InterPro" id="IPR019861">
    <property type="entry name" value="PorP/SprF_Bacteroidetes"/>
</dbReference>
<proteinExistence type="predicted"/>
<sequence length="336" mass="37797">MSRDTFTGNRSKSYKMTLTLNFKAIKWTCLILTILSTAVVQAQQDPQYTQYMYNTQVVNPAYAGSREVLSFGVLGRTQWVGLDGSPQTGTFTVNFPTGIYRNMGLGLSIVHDQIGPAVESNAVVDYSYSINMAPYTISKLSFGLKAGVDMLDVDYTRLNPEDETDALLQNNVDQRINLQVGAGIYYRTEKFYAGVSVPNFLNSKHFDESSLENENIEGIAVERLHYFYIMGYVFDLSPNLKFKPATLAKFVSGAPLQWDASANFLIYQKLALGASYRWNASISALAGFQVSRSFFIGVAYDYQSTAIEDYSNGSYEVFIRFDVFNRLDRVLTPRFF</sequence>
<evidence type="ECO:0000256" key="1">
    <source>
        <dbReference type="SAM" id="SignalP"/>
    </source>
</evidence>
<accession>A0ABV8PN51</accession>
<dbReference type="NCBIfam" id="TIGR03519">
    <property type="entry name" value="T9SS_PorP_fam"/>
    <property type="match status" value="1"/>
</dbReference>
<keyword evidence="3" id="KW-1185">Reference proteome</keyword>
<organism evidence="2 3">
    <name type="scientific">Flagellimonas marina</name>
    <dbReference type="NCBI Taxonomy" id="1775168"/>
    <lineage>
        <taxon>Bacteria</taxon>
        <taxon>Pseudomonadati</taxon>
        <taxon>Bacteroidota</taxon>
        <taxon>Flavobacteriia</taxon>
        <taxon>Flavobacteriales</taxon>
        <taxon>Flavobacteriaceae</taxon>
        <taxon>Flagellimonas</taxon>
    </lineage>
</organism>
<comment type="caution">
    <text evidence="2">The sequence shown here is derived from an EMBL/GenBank/DDBJ whole genome shotgun (WGS) entry which is preliminary data.</text>
</comment>
<protein>
    <submittedName>
        <fullName evidence="2">Type IX secretion system membrane protein PorP/SprF</fullName>
    </submittedName>
</protein>
<dbReference type="EMBL" id="JBHSCL010000004">
    <property type="protein sequence ID" value="MFC4220384.1"/>
    <property type="molecule type" value="Genomic_DNA"/>
</dbReference>